<proteinExistence type="predicted"/>
<dbReference type="Proteomes" id="UP001157502">
    <property type="component" value="Chromosome 2"/>
</dbReference>
<evidence type="ECO:0000313" key="2">
    <source>
        <dbReference type="Proteomes" id="UP001157502"/>
    </source>
</evidence>
<name>A0ACC2HJW6_DALPE</name>
<gene>
    <name evidence="1" type="ORF">DPEC_G00029630</name>
</gene>
<dbReference type="EMBL" id="CM055729">
    <property type="protein sequence ID" value="KAJ8015773.1"/>
    <property type="molecule type" value="Genomic_DNA"/>
</dbReference>
<comment type="caution">
    <text evidence="1">The sequence shown here is derived from an EMBL/GenBank/DDBJ whole genome shotgun (WGS) entry which is preliminary data.</text>
</comment>
<accession>A0ACC2HJW6</accession>
<evidence type="ECO:0000313" key="1">
    <source>
        <dbReference type="EMBL" id="KAJ8015773.1"/>
    </source>
</evidence>
<organism evidence="1 2">
    <name type="scientific">Dallia pectoralis</name>
    <name type="common">Alaska blackfish</name>
    <dbReference type="NCBI Taxonomy" id="75939"/>
    <lineage>
        <taxon>Eukaryota</taxon>
        <taxon>Metazoa</taxon>
        <taxon>Chordata</taxon>
        <taxon>Craniata</taxon>
        <taxon>Vertebrata</taxon>
        <taxon>Euteleostomi</taxon>
        <taxon>Actinopterygii</taxon>
        <taxon>Neopterygii</taxon>
        <taxon>Teleostei</taxon>
        <taxon>Protacanthopterygii</taxon>
        <taxon>Esociformes</taxon>
        <taxon>Umbridae</taxon>
        <taxon>Dallia</taxon>
    </lineage>
</organism>
<keyword evidence="2" id="KW-1185">Reference proteome</keyword>
<sequence length="314" mass="35763">MKSPGKHHAISAYLQTPFTFTHPHPLCLQYEVRFGKGVECSGGYIKLLTQTNELRLSQFSESTPYSVMFGPDKCGKVHRLHLIIRVTDPSNGRYRDTPAPQPDKDLASYFTDRQSHLYTLHLYADTRYEIFIDQSLVSHGRLLTDEQTLSGLRVGPVGALGLELFSFSGEVTFDNFLLTEDLKQAERWTQNTWGQKQPGRFERLLIATNSRPWLWGVYVFTVGLPIILFISYMWPDKRFGPPDQDYYYKKSDDPQPDGQSETVWPNGQSETDQPISQPGSPTIFAGATSRTRRREVQKKSDLEMKTGGHGFETS</sequence>
<protein>
    <submittedName>
        <fullName evidence="1">Uncharacterized protein</fullName>
    </submittedName>
</protein>
<reference evidence="1" key="1">
    <citation type="submission" date="2021-05" db="EMBL/GenBank/DDBJ databases">
        <authorList>
            <person name="Pan Q."/>
            <person name="Jouanno E."/>
            <person name="Zahm M."/>
            <person name="Klopp C."/>
            <person name="Cabau C."/>
            <person name="Louis A."/>
            <person name="Berthelot C."/>
            <person name="Parey E."/>
            <person name="Roest Crollius H."/>
            <person name="Montfort J."/>
            <person name="Robinson-Rechavi M."/>
            <person name="Bouchez O."/>
            <person name="Lampietro C."/>
            <person name="Lopez Roques C."/>
            <person name="Donnadieu C."/>
            <person name="Postlethwait J."/>
            <person name="Bobe J."/>
            <person name="Dillon D."/>
            <person name="Chandos A."/>
            <person name="von Hippel F."/>
            <person name="Guiguen Y."/>
        </authorList>
    </citation>
    <scope>NUCLEOTIDE SEQUENCE</scope>
    <source>
        <strain evidence="1">YG-Jan2019</strain>
    </source>
</reference>